<dbReference type="RefSeq" id="WP_085018410.1">
    <property type="nucleotide sequence ID" value="NZ_BMHD01000001.1"/>
</dbReference>
<name>A0A1X9LJ85_9MICO</name>
<dbReference type="GO" id="GO:0005886">
    <property type="term" value="C:plasma membrane"/>
    <property type="evidence" value="ECO:0007669"/>
    <property type="project" value="UniProtKB-SubCell"/>
</dbReference>
<organism evidence="5 6">
    <name type="scientific">Cnuibacter physcomitrellae</name>
    <dbReference type="NCBI Taxonomy" id="1619308"/>
    <lineage>
        <taxon>Bacteria</taxon>
        <taxon>Bacillati</taxon>
        <taxon>Actinomycetota</taxon>
        <taxon>Actinomycetes</taxon>
        <taxon>Micrococcales</taxon>
        <taxon>Microbacteriaceae</taxon>
        <taxon>Cnuibacter</taxon>
    </lineage>
</organism>
<dbReference type="GO" id="GO:0022857">
    <property type="term" value="F:transmembrane transporter activity"/>
    <property type="evidence" value="ECO:0007669"/>
    <property type="project" value="InterPro"/>
</dbReference>
<dbReference type="PROSITE" id="PS50850">
    <property type="entry name" value="MFS"/>
    <property type="match status" value="2"/>
</dbReference>
<evidence type="ECO:0000256" key="4">
    <source>
        <dbReference type="ARBA" id="ARBA00023136"/>
    </source>
</evidence>
<evidence type="ECO:0000256" key="3">
    <source>
        <dbReference type="ARBA" id="ARBA00022989"/>
    </source>
</evidence>
<evidence type="ECO:0000256" key="2">
    <source>
        <dbReference type="ARBA" id="ARBA00022692"/>
    </source>
</evidence>
<accession>A0A1X9LJ85</accession>
<keyword evidence="2" id="KW-0812">Transmembrane</keyword>
<dbReference type="PANTHER" id="PTHR23528">
    <property type="match status" value="1"/>
</dbReference>
<sequence length="427" mass="43401">MTRGTDRGRIAGYALINLVVLGSLTAPVVTALPLRIAELVPAEERASSLAFVTVCGAIAALVANPLFGVLSDRTRGRLGRRRPWLLAGVLVGWVASLLVVIAPSVGVLAVAWTLAQTAYNASLAAVAALLGDGVSERSRASASGIFGAAAFLGTLPPLVLAGVLPSRVDVVVLAMPTAAVLVVAAAVFLLNDPPLAAASAAARGRLRWPDRDERRALKPFAAVWVQRALMHLSFGLVTSFALFLVSDRMRISPEAAGPVVALMTFAGGAAIVVSALTSGFLAGRRGDYRPFIVVAALGLAVASVLRGVGTDTGLLVGGAALGGLALGAFYAVDLAMALRAVPEGRHGTYLGVLNMAETLPGTVSPAIASALLLIGGRDPVSGAGDDYLALCLAAAVVALCALLPLPALRGVLTRDRASEGLSAPVLR</sequence>
<protein>
    <submittedName>
        <fullName evidence="5">Uncharacterized protein</fullName>
    </submittedName>
</protein>
<dbReference type="Pfam" id="PF07690">
    <property type="entry name" value="MFS_1"/>
    <property type="match status" value="1"/>
</dbReference>
<dbReference type="CDD" id="cd06174">
    <property type="entry name" value="MFS"/>
    <property type="match status" value="1"/>
</dbReference>
<dbReference type="KEGG" id="cphy:B5808_03345"/>
<reference evidence="5 6" key="1">
    <citation type="submission" date="2017-04" db="EMBL/GenBank/DDBJ databases">
        <authorList>
            <person name="Afonso C.L."/>
            <person name="Miller P.J."/>
            <person name="Scott M.A."/>
            <person name="Spackman E."/>
            <person name="Goraichik I."/>
            <person name="Dimitrov K.M."/>
            <person name="Suarez D.L."/>
            <person name="Swayne D.E."/>
        </authorList>
    </citation>
    <scope>NUCLEOTIDE SEQUENCE [LARGE SCALE GENOMIC DNA]</scope>
    <source>
        <strain evidence="6">XA(T)</strain>
    </source>
</reference>
<keyword evidence="6" id="KW-1185">Reference proteome</keyword>
<evidence type="ECO:0000256" key="1">
    <source>
        <dbReference type="ARBA" id="ARBA00004651"/>
    </source>
</evidence>
<evidence type="ECO:0000313" key="5">
    <source>
        <dbReference type="EMBL" id="ARJ04368.1"/>
    </source>
</evidence>
<comment type="subcellular location">
    <subcellularLocation>
        <location evidence="1">Cell membrane</location>
        <topology evidence="1">Multi-pass membrane protein</topology>
    </subcellularLocation>
</comment>
<dbReference type="InterPro" id="IPR020846">
    <property type="entry name" value="MFS_dom"/>
</dbReference>
<dbReference type="InterPro" id="IPR036259">
    <property type="entry name" value="MFS_trans_sf"/>
</dbReference>
<keyword evidence="3" id="KW-1133">Transmembrane helix</keyword>
<dbReference type="AlphaFoldDB" id="A0A1X9LJ85"/>
<gene>
    <name evidence="5" type="ORF">B5808_03345</name>
</gene>
<proteinExistence type="predicted"/>
<dbReference type="SUPFAM" id="SSF103473">
    <property type="entry name" value="MFS general substrate transporter"/>
    <property type="match status" value="1"/>
</dbReference>
<dbReference type="Gene3D" id="1.20.1250.20">
    <property type="entry name" value="MFS general substrate transporter like domains"/>
    <property type="match status" value="1"/>
</dbReference>
<dbReference type="EMBL" id="CP020715">
    <property type="protein sequence ID" value="ARJ04368.1"/>
    <property type="molecule type" value="Genomic_DNA"/>
</dbReference>
<evidence type="ECO:0000313" key="6">
    <source>
        <dbReference type="Proteomes" id="UP000192775"/>
    </source>
</evidence>
<dbReference type="InterPro" id="IPR011701">
    <property type="entry name" value="MFS"/>
</dbReference>
<dbReference type="PANTHER" id="PTHR23528:SF1">
    <property type="entry name" value="MAJOR FACILITATOR SUPERFAMILY (MFS) PROFILE DOMAIN-CONTAINING PROTEIN"/>
    <property type="match status" value="1"/>
</dbReference>
<dbReference type="STRING" id="1619308.B5808_03345"/>
<dbReference type="Proteomes" id="UP000192775">
    <property type="component" value="Chromosome"/>
</dbReference>
<keyword evidence="4" id="KW-0472">Membrane</keyword>